<dbReference type="OrthoDB" id="120976at2759"/>
<name>A0A067BVH9_SAPPC</name>
<dbReference type="SUPFAM" id="SSF52047">
    <property type="entry name" value="RNI-like"/>
    <property type="match status" value="1"/>
</dbReference>
<dbReference type="KEGG" id="spar:SPRG_12096"/>
<keyword evidence="2" id="KW-1185">Reference proteome</keyword>
<protein>
    <submittedName>
        <fullName evidence="1">Uncharacterized protein</fullName>
    </submittedName>
</protein>
<dbReference type="Proteomes" id="UP000030745">
    <property type="component" value="Unassembled WGS sequence"/>
</dbReference>
<dbReference type="EMBL" id="KK583271">
    <property type="protein sequence ID" value="KDO22258.1"/>
    <property type="molecule type" value="Genomic_DNA"/>
</dbReference>
<dbReference type="Gene3D" id="3.80.10.10">
    <property type="entry name" value="Ribonuclease Inhibitor"/>
    <property type="match status" value="1"/>
</dbReference>
<dbReference type="InterPro" id="IPR032675">
    <property type="entry name" value="LRR_dom_sf"/>
</dbReference>
<proteinExistence type="predicted"/>
<reference evidence="1 2" key="1">
    <citation type="journal article" date="2013" name="PLoS Genet.">
        <title>Distinctive expansion of potential virulence genes in the genome of the oomycete fish pathogen Saprolegnia parasitica.</title>
        <authorList>
            <person name="Jiang R.H."/>
            <person name="de Bruijn I."/>
            <person name="Haas B.J."/>
            <person name="Belmonte R."/>
            <person name="Lobach L."/>
            <person name="Christie J."/>
            <person name="van den Ackerveken G."/>
            <person name="Bottin A."/>
            <person name="Bulone V."/>
            <person name="Diaz-Moreno S.M."/>
            <person name="Dumas B."/>
            <person name="Fan L."/>
            <person name="Gaulin E."/>
            <person name="Govers F."/>
            <person name="Grenville-Briggs L.J."/>
            <person name="Horner N.R."/>
            <person name="Levin J.Z."/>
            <person name="Mammella M."/>
            <person name="Meijer H.J."/>
            <person name="Morris P."/>
            <person name="Nusbaum C."/>
            <person name="Oome S."/>
            <person name="Phillips A.J."/>
            <person name="van Rooyen D."/>
            <person name="Rzeszutek E."/>
            <person name="Saraiva M."/>
            <person name="Secombes C.J."/>
            <person name="Seidl M.F."/>
            <person name="Snel B."/>
            <person name="Stassen J.H."/>
            <person name="Sykes S."/>
            <person name="Tripathy S."/>
            <person name="van den Berg H."/>
            <person name="Vega-Arreguin J.C."/>
            <person name="Wawra S."/>
            <person name="Young S.K."/>
            <person name="Zeng Q."/>
            <person name="Dieguez-Uribeondo J."/>
            <person name="Russ C."/>
            <person name="Tyler B.M."/>
            <person name="van West P."/>
        </authorList>
    </citation>
    <scope>NUCLEOTIDE SEQUENCE [LARGE SCALE GENOMIC DNA]</scope>
    <source>
        <strain evidence="1 2">CBS 223.65</strain>
    </source>
</reference>
<dbReference type="AlphaFoldDB" id="A0A067BVH9"/>
<accession>A0A067BVH9</accession>
<sequence length="143" mass="15975">MALLVPALPRGLCVLDMSGNQIKNAGLALLRADAMPRLRGLHLKNNAFSNEGARRFSKGLSQWSVLTELSFLGRDMDMYGILMLLTALSRCPQPLLRLDVGGPCCRRANDTVKISEAARKLGLIDRKPVFQKRMRTQRLTFSY</sequence>
<organism evidence="1 2">
    <name type="scientific">Saprolegnia parasitica (strain CBS 223.65)</name>
    <dbReference type="NCBI Taxonomy" id="695850"/>
    <lineage>
        <taxon>Eukaryota</taxon>
        <taxon>Sar</taxon>
        <taxon>Stramenopiles</taxon>
        <taxon>Oomycota</taxon>
        <taxon>Saprolegniomycetes</taxon>
        <taxon>Saprolegniales</taxon>
        <taxon>Saprolegniaceae</taxon>
        <taxon>Saprolegnia</taxon>
    </lineage>
</organism>
<evidence type="ECO:0000313" key="2">
    <source>
        <dbReference type="Proteomes" id="UP000030745"/>
    </source>
</evidence>
<dbReference type="RefSeq" id="XP_012206994.1">
    <property type="nucleotide sequence ID" value="XM_012351604.1"/>
</dbReference>
<dbReference type="VEuPathDB" id="FungiDB:SPRG_12096"/>
<evidence type="ECO:0000313" key="1">
    <source>
        <dbReference type="EMBL" id="KDO22258.1"/>
    </source>
</evidence>
<gene>
    <name evidence="1" type="ORF">SPRG_12096</name>
</gene>
<dbReference type="GeneID" id="24134091"/>